<keyword evidence="3" id="KW-1185">Reference proteome</keyword>
<proteinExistence type="predicted"/>
<name>A0A120FJ53_9BRAD</name>
<keyword evidence="1" id="KW-1133">Transmembrane helix</keyword>
<keyword evidence="1" id="KW-0812">Transmembrane</keyword>
<dbReference type="AlphaFoldDB" id="A0A120FJ53"/>
<dbReference type="EMBL" id="LNCU01000107">
    <property type="protein sequence ID" value="KWV48531.1"/>
    <property type="molecule type" value="Genomic_DNA"/>
</dbReference>
<evidence type="ECO:0000256" key="1">
    <source>
        <dbReference type="SAM" id="Phobius"/>
    </source>
</evidence>
<evidence type="ECO:0000313" key="2">
    <source>
        <dbReference type="EMBL" id="KWV48531.1"/>
    </source>
</evidence>
<organism evidence="2 3">
    <name type="scientific">Bradyrhizobium macuxiense</name>
    <dbReference type="NCBI Taxonomy" id="1755647"/>
    <lineage>
        <taxon>Bacteria</taxon>
        <taxon>Pseudomonadati</taxon>
        <taxon>Pseudomonadota</taxon>
        <taxon>Alphaproteobacteria</taxon>
        <taxon>Hyphomicrobiales</taxon>
        <taxon>Nitrobacteraceae</taxon>
        <taxon>Bradyrhizobium</taxon>
    </lineage>
</organism>
<sequence length="115" mass="13199">MIGMERSMGQSDEQRKLGLKNHARVHFFRISTAILTWILLGATLIYKPEWIRNGMRAGTRAIEAVGDTLPSYWGAQAEIVLRELGGFLWLQITAAILFVRFVLWLVAAAWRWRGR</sequence>
<feature type="transmembrane region" description="Helical" evidence="1">
    <location>
        <begin position="88"/>
        <end position="110"/>
    </location>
</feature>
<keyword evidence="1" id="KW-0472">Membrane</keyword>
<evidence type="ECO:0000313" key="3">
    <source>
        <dbReference type="Proteomes" id="UP000057737"/>
    </source>
</evidence>
<accession>A0A120FJ53</accession>
<reference evidence="2 3" key="1">
    <citation type="submission" date="2015-11" db="EMBL/GenBank/DDBJ databases">
        <title>Draft Genome Sequence of the Strain BR 10303 (Bradyrhizobium sp.) isolated from nodules of Centrolobium paraense.</title>
        <authorList>
            <person name="Zelli J.E."/>
            <person name="Simoes-Araujo J.L."/>
            <person name="Barauna A.C."/>
            <person name="Silva K."/>
        </authorList>
    </citation>
    <scope>NUCLEOTIDE SEQUENCE [LARGE SCALE GENOMIC DNA]</scope>
    <source>
        <strain evidence="2 3">BR 10303</strain>
    </source>
</reference>
<protein>
    <submittedName>
        <fullName evidence="2">Uncharacterized protein</fullName>
    </submittedName>
</protein>
<feature type="transmembrane region" description="Helical" evidence="1">
    <location>
        <begin position="25"/>
        <end position="46"/>
    </location>
</feature>
<comment type="caution">
    <text evidence="2">The sequence shown here is derived from an EMBL/GenBank/DDBJ whole genome shotgun (WGS) entry which is preliminary data.</text>
</comment>
<dbReference type="Proteomes" id="UP000057737">
    <property type="component" value="Unassembled WGS sequence"/>
</dbReference>
<gene>
    <name evidence="2" type="ORF">AS156_18880</name>
</gene>